<evidence type="ECO:0000256" key="6">
    <source>
        <dbReference type="ARBA" id="ARBA00022989"/>
    </source>
</evidence>
<reference evidence="9" key="2">
    <citation type="submission" date="2021-04" db="EMBL/GenBank/DDBJ databases">
        <authorList>
            <person name="Gilroy R."/>
        </authorList>
    </citation>
    <scope>NUCLEOTIDE SEQUENCE</scope>
    <source>
        <strain evidence="9">ChiHjej9B8-13557</strain>
    </source>
</reference>
<keyword evidence="6 8" id="KW-1133">Transmembrane helix</keyword>
<comment type="similarity">
    <text evidence="2 8">Belongs to the 4-toluene sulfonate uptake permease (TSUP) (TC 2.A.102) family.</text>
</comment>
<accession>A0A9D2MFS5</accession>
<sequence length="260" mass="26136">MGEVAVSGQMLLFLICMTGFAGVVDSAAGGGGLISLPAYLFAGLPVHYTYGTNKFSAAAGTTFAAARFLKDGALDVKVGLLAAAGSFAGSAAGSHLAVMLSDRALHLMMLAILPVAAAVILTRWRTPDHDCGKLALTRARAAAALAIGAGIGCYDGLFGPGTGTFAIIAFTTLMGYDMRRASGNAKLLNLASNYASLATYLASGLVVFSIAIPCAVSGIAGNLIGARLALKGGAKVIRPMMLAVLVLLLGRLGLEAAGIG</sequence>
<protein>
    <recommendedName>
        <fullName evidence="8">Probable membrane transporter protein</fullName>
    </recommendedName>
</protein>
<dbReference type="Pfam" id="PF01925">
    <property type="entry name" value="TauE"/>
    <property type="match status" value="1"/>
</dbReference>
<evidence type="ECO:0000256" key="4">
    <source>
        <dbReference type="ARBA" id="ARBA00022475"/>
    </source>
</evidence>
<evidence type="ECO:0000313" key="10">
    <source>
        <dbReference type="Proteomes" id="UP000824211"/>
    </source>
</evidence>
<evidence type="ECO:0000256" key="8">
    <source>
        <dbReference type="RuleBase" id="RU363041"/>
    </source>
</evidence>
<evidence type="ECO:0000256" key="1">
    <source>
        <dbReference type="ARBA" id="ARBA00004651"/>
    </source>
</evidence>
<feature type="transmembrane region" description="Helical" evidence="8">
    <location>
        <begin position="104"/>
        <end position="122"/>
    </location>
</feature>
<dbReference type="AlphaFoldDB" id="A0A9D2MFS5"/>
<feature type="transmembrane region" description="Helical" evidence="8">
    <location>
        <begin position="78"/>
        <end position="98"/>
    </location>
</feature>
<dbReference type="PANTHER" id="PTHR30269:SF0">
    <property type="entry name" value="MEMBRANE TRANSPORTER PROTEIN YFCA-RELATED"/>
    <property type="match status" value="1"/>
</dbReference>
<dbReference type="InterPro" id="IPR002781">
    <property type="entry name" value="TM_pro_TauE-like"/>
</dbReference>
<keyword evidence="7 8" id="KW-0472">Membrane</keyword>
<comment type="subcellular location">
    <subcellularLocation>
        <location evidence="1 8">Cell membrane</location>
        <topology evidence="1 8">Multi-pass membrane protein</topology>
    </subcellularLocation>
</comment>
<feature type="transmembrane region" description="Helical" evidence="8">
    <location>
        <begin position="48"/>
        <end position="66"/>
    </location>
</feature>
<dbReference type="InterPro" id="IPR052017">
    <property type="entry name" value="TSUP"/>
</dbReference>
<name>A0A9D2MFS5_9FIRM</name>
<reference evidence="9" key="1">
    <citation type="journal article" date="2021" name="PeerJ">
        <title>Extensive microbial diversity within the chicken gut microbiome revealed by metagenomics and culture.</title>
        <authorList>
            <person name="Gilroy R."/>
            <person name="Ravi A."/>
            <person name="Getino M."/>
            <person name="Pursley I."/>
            <person name="Horton D.L."/>
            <person name="Alikhan N.F."/>
            <person name="Baker D."/>
            <person name="Gharbi K."/>
            <person name="Hall N."/>
            <person name="Watson M."/>
            <person name="Adriaenssens E.M."/>
            <person name="Foster-Nyarko E."/>
            <person name="Jarju S."/>
            <person name="Secka A."/>
            <person name="Antonio M."/>
            <person name="Oren A."/>
            <person name="Chaudhuri R.R."/>
            <person name="La Ragione R."/>
            <person name="Hildebrand F."/>
            <person name="Pallen M.J."/>
        </authorList>
    </citation>
    <scope>NUCLEOTIDE SEQUENCE</scope>
    <source>
        <strain evidence="9">ChiHjej9B8-13557</strain>
    </source>
</reference>
<evidence type="ECO:0000256" key="3">
    <source>
        <dbReference type="ARBA" id="ARBA00022448"/>
    </source>
</evidence>
<dbReference type="PANTHER" id="PTHR30269">
    <property type="entry name" value="TRANSMEMBRANE PROTEIN YFCA"/>
    <property type="match status" value="1"/>
</dbReference>
<keyword evidence="4 8" id="KW-1003">Cell membrane</keyword>
<comment type="caution">
    <text evidence="9">The sequence shown here is derived from an EMBL/GenBank/DDBJ whole genome shotgun (WGS) entry which is preliminary data.</text>
</comment>
<organism evidence="9 10">
    <name type="scientific">Candidatus Faecalibacterium faecipullorum</name>
    <dbReference type="NCBI Taxonomy" id="2838578"/>
    <lineage>
        <taxon>Bacteria</taxon>
        <taxon>Bacillati</taxon>
        <taxon>Bacillota</taxon>
        <taxon>Clostridia</taxon>
        <taxon>Eubacteriales</taxon>
        <taxon>Oscillospiraceae</taxon>
        <taxon>Faecalibacterium</taxon>
    </lineage>
</organism>
<evidence type="ECO:0000256" key="7">
    <source>
        <dbReference type="ARBA" id="ARBA00023136"/>
    </source>
</evidence>
<dbReference type="EMBL" id="DWXX01000195">
    <property type="protein sequence ID" value="HJB60010.1"/>
    <property type="molecule type" value="Genomic_DNA"/>
</dbReference>
<keyword evidence="3" id="KW-0813">Transport</keyword>
<keyword evidence="5 8" id="KW-0812">Transmembrane</keyword>
<evidence type="ECO:0000256" key="2">
    <source>
        <dbReference type="ARBA" id="ARBA00009142"/>
    </source>
</evidence>
<feature type="transmembrane region" description="Helical" evidence="8">
    <location>
        <begin position="197"/>
        <end position="224"/>
    </location>
</feature>
<evidence type="ECO:0000256" key="5">
    <source>
        <dbReference type="ARBA" id="ARBA00022692"/>
    </source>
</evidence>
<feature type="transmembrane region" description="Helical" evidence="8">
    <location>
        <begin position="12"/>
        <end position="42"/>
    </location>
</feature>
<feature type="transmembrane region" description="Helical" evidence="8">
    <location>
        <begin position="236"/>
        <end position="254"/>
    </location>
</feature>
<proteinExistence type="inferred from homology"/>
<dbReference type="Proteomes" id="UP000824211">
    <property type="component" value="Unassembled WGS sequence"/>
</dbReference>
<dbReference type="GO" id="GO:0005886">
    <property type="term" value="C:plasma membrane"/>
    <property type="evidence" value="ECO:0007669"/>
    <property type="project" value="UniProtKB-SubCell"/>
</dbReference>
<evidence type="ECO:0000313" key="9">
    <source>
        <dbReference type="EMBL" id="HJB60010.1"/>
    </source>
</evidence>
<gene>
    <name evidence="9" type="ORF">H9771_10255</name>
</gene>